<organism evidence="4 5">
    <name type="scientific">Streptomyces similanensis</name>
    <dbReference type="NCBI Taxonomy" id="1274988"/>
    <lineage>
        <taxon>Bacteria</taxon>
        <taxon>Bacillati</taxon>
        <taxon>Actinomycetota</taxon>
        <taxon>Actinomycetes</taxon>
        <taxon>Kitasatosporales</taxon>
        <taxon>Streptomycetaceae</taxon>
        <taxon>Streptomyces</taxon>
    </lineage>
</organism>
<protein>
    <submittedName>
        <fullName evidence="4">Glycosyltransferase</fullName>
    </submittedName>
</protein>
<dbReference type="PANTHER" id="PTHR48050:SF13">
    <property type="entry name" value="STEROL 3-BETA-GLUCOSYLTRANSFERASE UGT80A2"/>
    <property type="match status" value="1"/>
</dbReference>
<gene>
    <name evidence="4" type="ORF">GCM10023336_19830</name>
</gene>
<dbReference type="EMBL" id="BAABKC010000027">
    <property type="protein sequence ID" value="GAA5051279.1"/>
    <property type="molecule type" value="Genomic_DNA"/>
</dbReference>
<evidence type="ECO:0000256" key="1">
    <source>
        <dbReference type="ARBA" id="ARBA00022679"/>
    </source>
</evidence>
<keyword evidence="1" id="KW-0808">Transferase</keyword>
<dbReference type="InterPro" id="IPR050426">
    <property type="entry name" value="Glycosyltransferase_28"/>
</dbReference>
<dbReference type="InterPro" id="IPR004276">
    <property type="entry name" value="GlycoTrans_28_N"/>
</dbReference>
<dbReference type="PANTHER" id="PTHR48050">
    <property type="entry name" value="STEROL 3-BETA-GLUCOSYLTRANSFERASE"/>
    <property type="match status" value="1"/>
</dbReference>
<dbReference type="Gene3D" id="3.40.50.2000">
    <property type="entry name" value="Glycogen Phosphorylase B"/>
    <property type="match status" value="2"/>
</dbReference>
<name>A0ABP9K8R4_9ACTN</name>
<evidence type="ECO:0000313" key="5">
    <source>
        <dbReference type="Proteomes" id="UP001500124"/>
    </source>
</evidence>
<proteinExistence type="predicted"/>
<sequence length="426" mass="43590">MTTAPETAGDGERTASAEEGGGMRILIITAGSRGDVAPYTGLGRRLRDAGHQVAVAAHPAFAALVGACGLEHRPVPGDPRKLIRDRGRAASRDEVRALTRAYADGLAEGVAQAVAGGADLLITAFAPAPLGRTAGEALGVPVVGAYLVPAFPTGRFPLPNARSAGSLGPAGNLAAGRDVLRRAEGAFAGAVTRLRARLGLPAARPSAPVDVRPVFHGFSPLVVPRPGDWPSWAEVVGYWWPARPDGWRPPAALTDFLRAGPPPVFIGFGSMAAGQGERLSELVAAAVRRAGVRAVVQAGWAGVRGRGADVLTVGDVPHDWLFPRTAAVVHHAGAGTTAAGLRAGVPAVPVPVMADQPFWASRLHGLGVSPRPVPFRDLTADALGDAITACLSEPAHRRRAAELARGLAAEDGAAPLLSHIAALSAG</sequence>
<dbReference type="Proteomes" id="UP001500124">
    <property type="component" value="Unassembled WGS sequence"/>
</dbReference>
<dbReference type="SUPFAM" id="SSF53756">
    <property type="entry name" value="UDP-Glycosyltransferase/glycogen phosphorylase"/>
    <property type="match status" value="1"/>
</dbReference>
<feature type="domain" description="Erythromycin biosynthesis protein CIII-like C-terminal" evidence="3">
    <location>
        <begin position="309"/>
        <end position="411"/>
    </location>
</feature>
<dbReference type="Pfam" id="PF03033">
    <property type="entry name" value="Glyco_transf_28"/>
    <property type="match status" value="1"/>
</dbReference>
<reference evidence="5" key="1">
    <citation type="journal article" date="2019" name="Int. J. Syst. Evol. Microbiol.">
        <title>The Global Catalogue of Microorganisms (GCM) 10K type strain sequencing project: providing services to taxonomists for standard genome sequencing and annotation.</title>
        <authorList>
            <consortium name="The Broad Institute Genomics Platform"/>
            <consortium name="The Broad Institute Genome Sequencing Center for Infectious Disease"/>
            <person name="Wu L."/>
            <person name="Ma J."/>
        </authorList>
    </citation>
    <scope>NUCLEOTIDE SEQUENCE [LARGE SCALE GENOMIC DNA]</scope>
    <source>
        <strain evidence="5">JCM 18410</strain>
    </source>
</reference>
<dbReference type="InterPro" id="IPR002213">
    <property type="entry name" value="UDP_glucos_trans"/>
</dbReference>
<evidence type="ECO:0000259" key="2">
    <source>
        <dbReference type="Pfam" id="PF03033"/>
    </source>
</evidence>
<evidence type="ECO:0000313" key="4">
    <source>
        <dbReference type="EMBL" id="GAA5051279.1"/>
    </source>
</evidence>
<accession>A0ABP9K8R4</accession>
<comment type="caution">
    <text evidence="4">The sequence shown here is derived from an EMBL/GenBank/DDBJ whole genome shotgun (WGS) entry which is preliminary data.</text>
</comment>
<evidence type="ECO:0000259" key="3">
    <source>
        <dbReference type="Pfam" id="PF06722"/>
    </source>
</evidence>
<dbReference type="CDD" id="cd03784">
    <property type="entry name" value="GT1_Gtf-like"/>
    <property type="match status" value="1"/>
</dbReference>
<keyword evidence="5" id="KW-1185">Reference proteome</keyword>
<dbReference type="Pfam" id="PF06722">
    <property type="entry name" value="EryCIII-like_C"/>
    <property type="match status" value="1"/>
</dbReference>
<dbReference type="InterPro" id="IPR010610">
    <property type="entry name" value="EryCIII-like_C"/>
</dbReference>
<feature type="domain" description="Glycosyltransferase family 28 N-terminal" evidence="2">
    <location>
        <begin position="25"/>
        <end position="152"/>
    </location>
</feature>